<organism evidence="1 2">
    <name type="scientific">Rhypophila decipiens</name>
    <dbReference type="NCBI Taxonomy" id="261697"/>
    <lineage>
        <taxon>Eukaryota</taxon>
        <taxon>Fungi</taxon>
        <taxon>Dikarya</taxon>
        <taxon>Ascomycota</taxon>
        <taxon>Pezizomycotina</taxon>
        <taxon>Sordariomycetes</taxon>
        <taxon>Sordariomycetidae</taxon>
        <taxon>Sordariales</taxon>
        <taxon>Naviculisporaceae</taxon>
        <taxon>Rhypophila</taxon>
    </lineage>
</organism>
<proteinExistence type="predicted"/>
<comment type="caution">
    <text evidence="1">The sequence shown here is derived from an EMBL/GenBank/DDBJ whole genome shotgun (WGS) entry which is preliminary data.</text>
</comment>
<dbReference type="EMBL" id="MU858436">
    <property type="protein sequence ID" value="KAK4206345.1"/>
    <property type="molecule type" value="Genomic_DNA"/>
</dbReference>
<gene>
    <name evidence="1" type="ORF">QBC37DRAFT_133625</name>
</gene>
<name>A0AAN6XVI9_9PEZI</name>
<protein>
    <submittedName>
        <fullName evidence="1">Uncharacterized protein</fullName>
    </submittedName>
</protein>
<evidence type="ECO:0000313" key="1">
    <source>
        <dbReference type="EMBL" id="KAK4206345.1"/>
    </source>
</evidence>
<dbReference type="AlphaFoldDB" id="A0AAN6XVI9"/>
<keyword evidence="2" id="KW-1185">Reference proteome</keyword>
<dbReference type="Proteomes" id="UP001301769">
    <property type="component" value="Unassembled WGS sequence"/>
</dbReference>
<accession>A0AAN6XVI9</accession>
<evidence type="ECO:0000313" key="2">
    <source>
        <dbReference type="Proteomes" id="UP001301769"/>
    </source>
</evidence>
<reference evidence="1" key="1">
    <citation type="journal article" date="2023" name="Mol. Phylogenet. Evol.">
        <title>Genome-scale phylogeny and comparative genomics of the fungal order Sordariales.</title>
        <authorList>
            <person name="Hensen N."/>
            <person name="Bonometti L."/>
            <person name="Westerberg I."/>
            <person name="Brannstrom I.O."/>
            <person name="Guillou S."/>
            <person name="Cros-Aarteil S."/>
            <person name="Calhoun S."/>
            <person name="Haridas S."/>
            <person name="Kuo A."/>
            <person name="Mondo S."/>
            <person name="Pangilinan J."/>
            <person name="Riley R."/>
            <person name="LaButti K."/>
            <person name="Andreopoulos B."/>
            <person name="Lipzen A."/>
            <person name="Chen C."/>
            <person name="Yan M."/>
            <person name="Daum C."/>
            <person name="Ng V."/>
            <person name="Clum A."/>
            <person name="Steindorff A."/>
            <person name="Ohm R.A."/>
            <person name="Martin F."/>
            <person name="Silar P."/>
            <person name="Natvig D.O."/>
            <person name="Lalanne C."/>
            <person name="Gautier V."/>
            <person name="Ament-Velasquez S.L."/>
            <person name="Kruys A."/>
            <person name="Hutchinson M.I."/>
            <person name="Powell A.J."/>
            <person name="Barry K."/>
            <person name="Miller A.N."/>
            <person name="Grigoriev I.V."/>
            <person name="Debuchy R."/>
            <person name="Gladieux P."/>
            <person name="Hiltunen Thoren M."/>
            <person name="Johannesson H."/>
        </authorList>
    </citation>
    <scope>NUCLEOTIDE SEQUENCE</scope>
    <source>
        <strain evidence="1">PSN293</strain>
    </source>
</reference>
<sequence length="152" mass="17580">MDETRFQQLIQQALAAQEQRFSVTITELQSGLAAIKTSSPSLNLPKPRLPNPDKFDGTLSTWEVWYPEMKAKLRITQQALDEEEAQFWYIYSRLEKKVQALVAPQIAYAEREQSYETQALFDQLARLCDNPNTKRDAEDKALLSLPVQRPRH</sequence>
<reference evidence="1" key="2">
    <citation type="submission" date="2023-05" db="EMBL/GenBank/DDBJ databases">
        <authorList>
            <consortium name="Lawrence Berkeley National Laboratory"/>
            <person name="Steindorff A."/>
            <person name="Hensen N."/>
            <person name="Bonometti L."/>
            <person name="Westerberg I."/>
            <person name="Brannstrom I.O."/>
            <person name="Guillou S."/>
            <person name="Cros-Aarteil S."/>
            <person name="Calhoun S."/>
            <person name="Haridas S."/>
            <person name="Kuo A."/>
            <person name="Mondo S."/>
            <person name="Pangilinan J."/>
            <person name="Riley R."/>
            <person name="Labutti K."/>
            <person name="Andreopoulos B."/>
            <person name="Lipzen A."/>
            <person name="Chen C."/>
            <person name="Yanf M."/>
            <person name="Daum C."/>
            <person name="Ng V."/>
            <person name="Clum A."/>
            <person name="Ohm R."/>
            <person name="Martin F."/>
            <person name="Silar P."/>
            <person name="Natvig D."/>
            <person name="Lalanne C."/>
            <person name="Gautier V."/>
            <person name="Ament-Velasquez S.L."/>
            <person name="Kruys A."/>
            <person name="Hutchinson M.I."/>
            <person name="Powell A.J."/>
            <person name="Barry K."/>
            <person name="Miller A.N."/>
            <person name="Grigoriev I.V."/>
            <person name="Debuchy R."/>
            <person name="Gladieux P."/>
            <person name="Thoren M.H."/>
            <person name="Johannesson H."/>
        </authorList>
    </citation>
    <scope>NUCLEOTIDE SEQUENCE</scope>
    <source>
        <strain evidence="1">PSN293</strain>
    </source>
</reference>